<evidence type="ECO:0000259" key="2">
    <source>
        <dbReference type="Pfam" id="PF00171"/>
    </source>
</evidence>
<name>A0ABU1UG70_9MICC</name>
<evidence type="ECO:0000313" key="3">
    <source>
        <dbReference type="EMBL" id="MDR7084135.1"/>
    </source>
</evidence>
<dbReference type="Pfam" id="PF00171">
    <property type="entry name" value="Aldedh"/>
    <property type="match status" value="1"/>
</dbReference>
<gene>
    <name evidence="3" type="ORF">J2X01_003443</name>
</gene>
<dbReference type="EC" id="1.2.1.3" evidence="3"/>
<sequence>MTITSVAPATSTIYRPSTGQAYDSVPVTSLEELDAVFAMARSGFKAWQKISGTEKGKLLFRLADRLEQLVEEFAQIEARNTGKAIRETRSEAGRMPATVRYWAGWADKLIGTSIPVGPDYHTYTVREPYGVVAGIVPWNVPYAFAARRIAPVISMGNVVVLKPAEETPLTALQLAEVCREVGIPEGVVQVVTGAGDVGAAMVRHPETDLVLFTGFHETGKIIARSAADNLTPTIQELGGKSPNIVFEDANIDEALDAAMISVFSSTGQMCFAGSRLLVQESIHDEFVARLAERVKALKVGDPEEEDTQVGPHVTSRQRDKTLQMIQSGIDEGATIAAQSTLPGGDLAEGFFAPPTIFTDVTQDMKIVQEEIFGPVMTVFKFKDDAEALEIANNTKFGLAAGVWTSDLSRAHRMAQGIHAGRIWVNTYRVINDMVPGGGYGHSGYGAEGGTETLNSLTRSKSVQIALNPGLIPGQPRI</sequence>
<keyword evidence="4" id="KW-1185">Reference proteome</keyword>
<keyword evidence="1 3" id="KW-0560">Oxidoreductase</keyword>
<dbReference type="Proteomes" id="UP001252243">
    <property type="component" value="Unassembled WGS sequence"/>
</dbReference>
<dbReference type="GO" id="GO:0004029">
    <property type="term" value="F:aldehyde dehydrogenase (NAD+) activity"/>
    <property type="evidence" value="ECO:0007669"/>
    <property type="project" value="UniProtKB-EC"/>
</dbReference>
<dbReference type="RefSeq" id="WP_310060053.1">
    <property type="nucleotide sequence ID" value="NZ_JAVDVQ010000018.1"/>
</dbReference>
<dbReference type="PANTHER" id="PTHR11699">
    <property type="entry name" value="ALDEHYDE DEHYDROGENASE-RELATED"/>
    <property type="match status" value="1"/>
</dbReference>
<evidence type="ECO:0000256" key="1">
    <source>
        <dbReference type="ARBA" id="ARBA00023002"/>
    </source>
</evidence>
<organism evidence="3 4">
    <name type="scientific">Arthrobacter ginsengisoli</name>
    <dbReference type="NCBI Taxonomy" id="1356565"/>
    <lineage>
        <taxon>Bacteria</taxon>
        <taxon>Bacillati</taxon>
        <taxon>Actinomycetota</taxon>
        <taxon>Actinomycetes</taxon>
        <taxon>Micrococcales</taxon>
        <taxon>Micrococcaceae</taxon>
        <taxon>Arthrobacter</taxon>
    </lineage>
</organism>
<dbReference type="Gene3D" id="3.40.605.10">
    <property type="entry name" value="Aldehyde Dehydrogenase, Chain A, domain 1"/>
    <property type="match status" value="1"/>
</dbReference>
<proteinExistence type="predicted"/>
<comment type="caution">
    <text evidence="3">The sequence shown here is derived from an EMBL/GenBank/DDBJ whole genome shotgun (WGS) entry which is preliminary data.</text>
</comment>
<dbReference type="InterPro" id="IPR016162">
    <property type="entry name" value="Ald_DH_N"/>
</dbReference>
<accession>A0ABU1UG70</accession>
<dbReference type="InterPro" id="IPR015590">
    <property type="entry name" value="Aldehyde_DH_dom"/>
</dbReference>
<evidence type="ECO:0000313" key="4">
    <source>
        <dbReference type="Proteomes" id="UP001252243"/>
    </source>
</evidence>
<dbReference type="Gene3D" id="3.40.309.10">
    <property type="entry name" value="Aldehyde Dehydrogenase, Chain A, domain 2"/>
    <property type="match status" value="1"/>
</dbReference>
<feature type="domain" description="Aldehyde dehydrogenase" evidence="2">
    <location>
        <begin position="11"/>
        <end position="462"/>
    </location>
</feature>
<reference evidence="3 4" key="1">
    <citation type="submission" date="2023-07" db="EMBL/GenBank/DDBJ databases">
        <title>Sorghum-associated microbial communities from plants grown in Nebraska, USA.</title>
        <authorList>
            <person name="Schachtman D."/>
        </authorList>
    </citation>
    <scope>NUCLEOTIDE SEQUENCE [LARGE SCALE GENOMIC DNA]</scope>
    <source>
        <strain evidence="3 4">BE167</strain>
    </source>
</reference>
<dbReference type="InterPro" id="IPR016163">
    <property type="entry name" value="Ald_DH_C"/>
</dbReference>
<dbReference type="EMBL" id="JAVDVQ010000018">
    <property type="protein sequence ID" value="MDR7084135.1"/>
    <property type="molecule type" value="Genomic_DNA"/>
</dbReference>
<dbReference type="InterPro" id="IPR016161">
    <property type="entry name" value="Ald_DH/histidinol_DH"/>
</dbReference>
<protein>
    <submittedName>
        <fullName evidence="3">Aldehyde dehydrogenase (NAD+)</fullName>
        <ecNumber evidence="3">1.2.1.3</ecNumber>
    </submittedName>
</protein>
<dbReference type="SUPFAM" id="SSF53720">
    <property type="entry name" value="ALDH-like"/>
    <property type="match status" value="1"/>
</dbReference>